<dbReference type="AlphaFoldDB" id="A0AAD8SEL5"/>
<feature type="region of interest" description="Disordered" evidence="2">
    <location>
        <begin position="244"/>
        <end position="268"/>
    </location>
</feature>
<dbReference type="Proteomes" id="UP001231189">
    <property type="component" value="Unassembled WGS sequence"/>
</dbReference>
<dbReference type="EMBL" id="JAUUTY010000004">
    <property type="protein sequence ID" value="KAK1650289.1"/>
    <property type="molecule type" value="Genomic_DNA"/>
</dbReference>
<accession>A0AAD8SEL5</accession>
<keyword evidence="1" id="KW-0175">Coiled coil</keyword>
<protein>
    <submittedName>
        <fullName evidence="3">Uncharacterized protein</fullName>
    </submittedName>
</protein>
<comment type="caution">
    <text evidence="3">The sequence shown here is derived from an EMBL/GenBank/DDBJ whole genome shotgun (WGS) entry which is preliminary data.</text>
</comment>
<keyword evidence="4" id="KW-1185">Reference proteome</keyword>
<proteinExistence type="predicted"/>
<name>A0AAD8SEL5_LOLMU</name>
<sequence length="268" mass="29702">MAAMGSLGGDSYTLRCISDLPPPFRPVFGFRCGIQTAITILKGFASQLSSHQADKARLQEEVLSTTLKLDQAVTMAATARQNADSLKRKLDQLKKLKVEAQARRKEREDLLHKSTLALLEAADIHASSVGKSPVDSSADALSLAIKSGDLVRALLKKNKAVMSRLHAMIFPKANQENILGKLTDTFFVDTEGTIEVFKRGSCTFFWEWEREERQQRLLEEAVRHHAPSHANDLTPRCQAGARLAAVQPRPWRRDSHPREAGPVASAWP</sequence>
<evidence type="ECO:0000256" key="1">
    <source>
        <dbReference type="SAM" id="Coils"/>
    </source>
</evidence>
<evidence type="ECO:0000313" key="3">
    <source>
        <dbReference type="EMBL" id="KAK1650289.1"/>
    </source>
</evidence>
<feature type="coiled-coil region" evidence="1">
    <location>
        <begin position="41"/>
        <end position="113"/>
    </location>
</feature>
<organism evidence="3 4">
    <name type="scientific">Lolium multiflorum</name>
    <name type="common">Italian ryegrass</name>
    <name type="synonym">Lolium perenne subsp. multiflorum</name>
    <dbReference type="NCBI Taxonomy" id="4521"/>
    <lineage>
        <taxon>Eukaryota</taxon>
        <taxon>Viridiplantae</taxon>
        <taxon>Streptophyta</taxon>
        <taxon>Embryophyta</taxon>
        <taxon>Tracheophyta</taxon>
        <taxon>Spermatophyta</taxon>
        <taxon>Magnoliopsida</taxon>
        <taxon>Liliopsida</taxon>
        <taxon>Poales</taxon>
        <taxon>Poaceae</taxon>
        <taxon>BOP clade</taxon>
        <taxon>Pooideae</taxon>
        <taxon>Poodae</taxon>
        <taxon>Poeae</taxon>
        <taxon>Poeae Chloroplast Group 2 (Poeae type)</taxon>
        <taxon>Loliodinae</taxon>
        <taxon>Loliinae</taxon>
        <taxon>Lolium</taxon>
    </lineage>
</organism>
<gene>
    <name evidence="3" type="ORF">QYE76_068094</name>
</gene>
<reference evidence="3" key="1">
    <citation type="submission" date="2023-07" db="EMBL/GenBank/DDBJ databases">
        <title>A chromosome-level genome assembly of Lolium multiflorum.</title>
        <authorList>
            <person name="Chen Y."/>
            <person name="Copetti D."/>
            <person name="Kolliker R."/>
            <person name="Studer B."/>
        </authorList>
    </citation>
    <scope>NUCLEOTIDE SEQUENCE</scope>
    <source>
        <strain evidence="3">02402/16</strain>
        <tissue evidence="3">Leaf</tissue>
    </source>
</reference>
<evidence type="ECO:0000256" key="2">
    <source>
        <dbReference type="SAM" id="MobiDB-lite"/>
    </source>
</evidence>
<evidence type="ECO:0000313" key="4">
    <source>
        <dbReference type="Proteomes" id="UP001231189"/>
    </source>
</evidence>